<feature type="compositionally biased region" description="Low complexity" evidence="1">
    <location>
        <begin position="22"/>
        <end position="56"/>
    </location>
</feature>
<reference evidence="2" key="1">
    <citation type="submission" date="2015-10" db="EMBL/GenBank/DDBJ databases">
        <authorList>
            <person name="Gilbert D.G."/>
        </authorList>
    </citation>
    <scope>NUCLEOTIDE SEQUENCE</scope>
</reference>
<dbReference type="AlphaFoldDB" id="A0A161KFX1"/>
<evidence type="ECO:0000313" key="2">
    <source>
        <dbReference type="EMBL" id="CUS46572.1"/>
    </source>
</evidence>
<dbReference type="Pfam" id="PF05275">
    <property type="entry name" value="CopB"/>
    <property type="match status" value="1"/>
</dbReference>
<dbReference type="InterPro" id="IPR007939">
    <property type="entry name" value="Cu-R_B_prcur"/>
</dbReference>
<accession>A0A161KFX1</accession>
<name>A0A161KFX1_9ZZZZ</name>
<gene>
    <name evidence="2" type="ORF">MGWOODY_Smn2550</name>
</gene>
<organism evidence="2">
    <name type="scientific">hydrothermal vent metagenome</name>
    <dbReference type="NCBI Taxonomy" id="652676"/>
    <lineage>
        <taxon>unclassified sequences</taxon>
        <taxon>metagenomes</taxon>
        <taxon>ecological metagenomes</taxon>
    </lineage>
</organism>
<proteinExistence type="predicted"/>
<protein>
    <submittedName>
        <fullName evidence="2">Copper resistance protein B</fullName>
    </submittedName>
</protein>
<dbReference type="GO" id="GO:0006878">
    <property type="term" value="P:intracellular copper ion homeostasis"/>
    <property type="evidence" value="ECO:0007669"/>
    <property type="project" value="InterPro"/>
</dbReference>
<dbReference type="EMBL" id="CZQE01000379">
    <property type="protein sequence ID" value="CUS46572.1"/>
    <property type="molecule type" value="Genomic_DNA"/>
</dbReference>
<feature type="region of interest" description="Disordered" evidence="1">
    <location>
        <begin position="22"/>
        <end position="86"/>
    </location>
</feature>
<dbReference type="GO" id="GO:0005507">
    <property type="term" value="F:copper ion binding"/>
    <property type="evidence" value="ECO:0007669"/>
    <property type="project" value="InterPro"/>
</dbReference>
<evidence type="ECO:0000256" key="1">
    <source>
        <dbReference type="SAM" id="MobiDB-lite"/>
    </source>
</evidence>
<dbReference type="GO" id="GO:0009279">
    <property type="term" value="C:cell outer membrane"/>
    <property type="evidence" value="ECO:0007669"/>
    <property type="project" value="InterPro"/>
</dbReference>
<sequence length="403" mass="43287">MIRLVTALAATSALAVTVTAPAQGQSMQGMPGMSMPAKKPAPKKPAATKKPAAKKAVPMKRTSVRKPATAARQPAAKTNDQSMSDMPGMTGMDYGAMKMPAAPAQSGTMEGMDHGAMPGMQSQPGASTMPGMNMPAAQAGHDMSAMPGLAQTGTNLPAGTAAAPRPPMDHYAEKLFPAPEMAAARRDMMREQGGQTNYQVMFNLAEYQARKGRDGYRWDGEAWIGGDINRLWLKSEGEGAFRQGVEAAEVQALYSRAIGPYFNLQGGIRHDFKPGRPTTYATIGFEGLAPYWFEVEGALFLSDKGDLLGRLEGYYDQRITQRVVLQPRVELNLAAQDVPETRTGAGLSSAELGLRLRYEITRQFAPYIGISYAAKTGQTARYARADGEDPTVTSLVAGVRLWF</sequence>